<evidence type="ECO:0000256" key="6">
    <source>
        <dbReference type="ARBA" id="ARBA00023139"/>
    </source>
</evidence>
<evidence type="ECO:0000256" key="3">
    <source>
        <dbReference type="ARBA" id="ARBA00022544"/>
    </source>
</evidence>
<evidence type="ECO:0000259" key="8">
    <source>
        <dbReference type="Pfam" id="PF05504"/>
    </source>
</evidence>
<evidence type="ECO:0000256" key="5">
    <source>
        <dbReference type="ARBA" id="ARBA00023136"/>
    </source>
</evidence>
<evidence type="ECO:0000313" key="10">
    <source>
        <dbReference type="EMBL" id="TYA11755.1"/>
    </source>
</evidence>
<dbReference type="GO" id="GO:0009847">
    <property type="term" value="P:spore germination"/>
    <property type="evidence" value="ECO:0007669"/>
    <property type="project" value="InterPro"/>
</dbReference>
<reference evidence="10 11" key="1">
    <citation type="submission" date="2019-08" db="EMBL/GenBank/DDBJ databases">
        <title>Genome sequencing of Paenibacillus faecis DSM 23593(T).</title>
        <authorList>
            <person name="Kook J.-K."/>
            <person name="Park S.-N."/>
            <person name="Lim Y.K."/>
        </authorList>
    </citation>
    <scope>NUCLEOTIDE SEQUENCE [LARGE SCALE GENOMIC DNA]</scope>
    <source>
        <strain evidence="10 11">DSM 23593</strain>
    </source>
</reference>
<evidence type="ECO:0000256" key="7">
    <source>
        <dbReference type="ARBA" id="ARBA00023288"/>
    </source>
</evidence>
<dbReference type="NCBIfam" id="TIGR02887">
    <property type="entry name" value="spore_ger_x_C"/>
    <property type="match status" value="1"/>
</dbReference>
<feature type="domain" description="Spore germination GerAC-like C-terminal" evidence="8">
    <location>
        <begin position="224"/>
        <end position="389"/>
    </location>
</feature>
<keyword evidence="11" id="KW-1185">Reference proteome</keyword>
<dbReference type="InterPro" id="IPR038501">
    <property type="entry name" value="Spore_GerAC_C_sf"/>
</dbReference>
<comment type="similarity">
    <text evidence="2">Belongs to the GerABKC lipoprotein family.</text>
</comment>
<dbReference type="PANTHER" id="PTHR35789:SF1">
    <property type="entry name" value="SPORE GERMINATION PROTEIN B3"/>
    <property type="match status" value="1"/>
</dbReference>
<protein>
    <submittedName>
        <fullName evidence="10">Ger(X)C family spore germination protein</fullName>
    </submittedName>
</protein>
<dbReference type="EMBL" id="VSDO01000004">
    <property type="protein sequence ID" value="TYA11755.1"/>
    <property type="molecule type" value="Genomic_DNA"/>
</dbReference>
<dbReference type="AlphaFoldDB" id="A0A5D0CRQ0"/>
<dbReference type="InterPro" id="IPR008844">
    <property type="entry name" value="Spore_GerAC-like"/>
</dbReference>
<name>A0A5D0CRQ0_9BACL</name>
<dbReference type="OrthoDB" id="9816067at2"/>
<dbReference type="Proteomes" id="UP000325218">
    <property type="component" value="Unassembled WGS sequence"/>
</dbReference>
<evidence type="ECO:0000256" key="2">
    <source>
        <dbReference type="ARBA" id="ARBA00007886"/>
    </source>
</evidence>
<gene>
    <name evidence="10" type="ORF">FRY98_19810</name>
</gene>
<dbReference type="Gene3D" id="3.30.300.210">
    <property type="entry name" value="Nutrient germinant receptor protein C, domain 3"/>
    <property type="match status" value="1"/>
</dbReference>
<dbReference type="Pfam" id="PF25198">
    <property type="entry name" value="Spore_GerAC_N"/>
    <property type="match status" value="1"/>
</dbReference>
<dbReference type="PROSITE" id="PS51257">
    <property type="entry name" value="PROKAR_LIPOPROTEIN"/>
    <property type="match status" value="1"/>
</dbReference>
<dbReference type="Pfam" id="PF05504">
    <property type="entry name" value="Spore_GerAC"/>
    <property type="match status" value="1"/>
</dbReference>
<keyword evidence="5" id="KW-0472">Membrane</keyword>
<keyword evidence="4" id="KW-0732">Signal</keyword>
<comment type="subcellular location">
    <subcellularLocation>
        <location evidence="1">Membrane</location>
        <topology evidence="1">Lipid-anchor</topology>
    </subcellularLocation>
</comment>
<organism evidence="10 11">
    <name type="scientific">Paenibacillus faecis</name>
    <dbReference type="NCBI Taxonomy" id="862114"/>
    <lineage>
        <taxon>Bacteria</taxon>
        <taxon>Bacillati</taxon>
        <taxon>Bacillota</taxon>
        <taxon>Bacilli</taxon>
        <taxon>Bacillales</taxon>
        <taxon>Paenibacillaceae</taxon>
        <taxon>Paenibacillus</taxon>
    </lineage>
</organism>
<keyword evidence="3" id="KW-0309">Germination</keyword>
<dbReference type="Gene3D" id="6.20.190.10">
    <property type="entry name" value="Nutrient germinant receptor protein C, domain 1"/>
    <property type="match status" value="1"/>
</dbReference>
<dbReference type="PANTHER" id="PTHR35789">
    <property type="entry name" value="SPORE GERMINATION PROTEIN B3"/>
    <property type="match status" value="1"/>
</dbReference>
<keyword evidence="6" id="KW-0564">Palmitate</keyword>
<feature type="domain" description="Spore germination protein N-terminal" evidence="9">
    <location>
        <begin position="23"/>
        <end position="197"/>
    </location>
</feature>
<proteinExistence type="inferred from homology"/>
<keyword evidence="7" id="KW-0449">Lipoprotein</keyword>
<evidence type="ECO:0000256" key="1">
    <source>
        <dbReference type="ARBA" id="ARBA00004635"/>
    </source>
</evidence>
<sequence length="401" mass="45070">MKRIGALFVLFAFLTLLLSGCWNRRELNELAIAVAAGVDRVDDRYRLSVQVVVPGQVASKKAGGSQAPATLYTAEGDTIFEAARRMTQVSPRKIYFSHLRMFLIGESMARAGIAKFLDFLMRDHEFRTDFYLVTTKGATAEDTLKIMTPLESIPANKLFNSLQTSERVWSPSLTVTLDELINDLSNEGKHPILTGLEITGNREAGETPENVNAIKTDANLRFVGLAIFKVDKLIGWLNETESRGYRYIKGGVKSSVAFVPCGDKGKVTLETVRSHTKVTGKILGSKPEIEIKAFVEGNVGAVECRGLDLIQTKTIDELESKMEKKVEQLMKSVIAKVQEEYKVDIFGFGEAIRRSHPGFWRRHKEDWDDRFFPNLAVRIKVDYHIRRTGTLNNSFINDMKE</sequence>
<dbReference type="GO" id="GO:0016020">
    <property type="term" value="C:membrane"/>
    <property type="evidence" value="ECO:0007669"/>
    <property type="project" value="UniProtKB-SubCell"/>
</dbReference>
<evidence type="ECO:0000256" key="4">
    <source>
        <dbReference type="ARBA" id="ARBA00022729"/>
    </source>
</evidence>
<comment type="caution">
    <text evidence="10">The sequence shown here is derived from an EMBL/GenBank/DDBJ whole genome shotgun (WGS) entry which is preliminary data.</text>
</comment>
<evidence type="ECO:0000313" key="11">
    <source>
        <dbReference type="Proteomes" id="UP000325218"/>
    </source>
</evidence>
<accession>A0A5D0CRQ0</accession>
<evidence type="ECO:0000259" key="9">
    <source>
        <dbReference type="Pfam" id="PF25198"/>
    </source>
</evidence>
<dbReference type="InterPro" id="IPR057336">
    <property type="entry name" value="GerAC_N"/>
</dbReference>
<dbReference type="InterPro" id="IPR046953">
    <property type="entry name" value="Spore_GerAC-like_C"/>
</dbReference>